<dbReference type="EMBL" id="CM023489">
    <property type="protein sequence ID" value="KAH6921946.1"/>
    <property type="molecule type" value="Genomic_DNA"/>
</dbReference>
<keyword evidence="2" id="KW-1185">Reference proteome</keyword>
<proteinExistence type="predicted"/>
<name>A0ACB7RHN0_HYAAI</name>
<reference evidence="1" key="1">
    <citation type="submission" date="2020-05" db="EMBL/GenBank/DDBJ databases">
        <title>Large-scale comparative analyses of tick genomes elucidate their genetic diversity and vector capacities.</title>
        <authorList>
            <person name="Jia N."/>
            <person name="Wang J."/>
            <person name="Shi W."/>
            <person name="Du L."/>
            <person name="Sun Y."/>
            <person name="Zhan W."/>
            <person name="Jiang J."/>
            <person name="Wang Q."/>
            <person name="Zhang B."/>
            <person name="Ji P."/>
            <person name="Sakyi L.B."/>
            <person name="Cui X."/>
            <person name="Yuan T."/>
            <person name="Jiang B."/>
            <person name="Yang W."/>
            <person name="Lam T.T.-Y."/>
            <person name="Chang Q."/>
            <person name="Ding S."/>
            <person name="Wang X."/>
            <person name="Zhu J."/>
            <person name="Ruan X."/>
            <person name="Zhao L."/>
            <person name="Wei J."/>
            <person name="Que T."/>
            <person name="Du C."/>
            <person name="Cheng J."/>
            <person name="Dai P."/>
            <person name="Han X."/>
            <person name="Huang E."/>
            <person name="Gao Y."/>
            <person name="Liu J."/>
            <person name="Shao H."/>
            <person name="Ye R."/>
            <person name="Li L."/>
            <person name="Wei W."/>
            <person name="Wang X."/>
            <person name="Wang C."/>
            <person name="Yang T."/>
            <person name="Huo Q."/>
            <person name="Li W."/>
            <person name="Guo W."/>
            <person name="Chen H."/>
            <person name="Zhou L."/>
            <person name="Ni X."/>
            <person name="Tian J."/>
            <person name="Zhou Y."/>
            <person name="Sheng Y."/>
            <person name="Liu T."/>
            <person name="Pan Y."/>
            <person name="Xia L."/>
            <person name="Li J."/>
            <person name="Zhao F."/>
            <person name="Cao W."/>
        </authorList>
    </citation>
    <scope>NUCLEOTIDE SEQUENCE</scope>
    <source>
        <strain evidence="1">Hyas-2018</strain>
    </source>
</reference>
<dbReference type="Proteomes" id="UP000821845">
    <property type="component" value="Chromosome 9"/>
</dbReference>
<gene>
    <name evidence="1" type="ORF">HPB50_006864</name>
</gene>
<evidence type="ECO:0000313" key="2">
    <source>
        <dbReference type="Proteomes" id="UP000821845"/>
    </source>
</evidence>
<comment type="caution">
    <text evidence="1">The sequence shown here is derived from an EMBL/GenBank/DDBJ whole genome shotgun (WGS) entry which is preliminary data.</text>
</comment>
<evidence type="ECO:0000313" key="1">
    <source>
        <dbReference type="EMBL" id="KAH6921946.1"/>
    </source>
</evidence>
<sequence>MFRPPSGAFMLRQWELSIGRTDKALNRNDRVCVLHFEKHFVSDRYYSEHAGNVLLDERKAPRLRKDAVPTIFEHREFIGGGGAEWGSQQDSLMAAASEQLPLGGTVRGSSPTQGASRSSTVTPTLMARTASSMDFLST</sequence>
<organism evidence="1 2">
    <name type="scientific">Hyalomma asiaticum</name>
    <name type="common">Tick</name>
    <dbReference type="NCBI Taxonomy" id="266040"/>
    <lineage>
        <taxon>Eukaryota</taxon>
        <taxon>Metazoa</taxon>
        <taxon>Ecdysozoa</taxon>
        <taxon>Arthropoda</taxon>
        <taxon>Chelicerata</taxon>
        <taxon>Arachnida</taxon>
        <taxon>Acari</taxon>
        <taxon>Parasitiformes</taxon>
        <taxon>Ixodida</taxon>
        <taxon>Ixodoidea</taxon>
        <taxon>Ixodidae</taxon>
        <taxon>Hyalomminae</taxon>
        <taxon>Hyalomma</taxon>
    </lineage>
</organism>
<protein>
    <submittedName>
        <fullName evidence="1">Uncharacterized protein</fullName>
    </submittedName>
</protein>
<accession>A0ACB7RHN0</accession>